<feature type="domain" description="Protein kinase" evidence="11">
    <location>
        <begin position="53"/>
        <end position="412"/>
    </location>
</feature>
<dbReference type="EC" id="2.7.11.1" evidence="1"/>
<evidence type="ECO:0000256" key="2">
    <source>
        <dbReference type="ARBA" id="ARBA00022527"/>
    </source>
</evidence>
<evidence type="ECO:0000256" key="4">
    <source>
        <dbReference type="ARBA" id="ARBA00022741"/>
    </source>
</evidence>
<dbReference type="Gene3D" id="1.10.510.10">
    <property type="entry name" value="Transferase(Phosphotransferase) domain 1"/>
    <property type="match status" value="1"/>
</dbReference>
<organism evidence="12 13">
    <name type="scientific">Gymnopilus junonius</name>
    <name type="common">Spectacular rustgill mushroom</name>
    <name type="synonym">Gymnopilus spectabilis subsp. junonius</name>
    <dbReference type="NCBI Taxonomy" id="109634"/>
    <lineage>
        <taxon>Eukaryota</taxon>
        <taxon>Fungi</taxon>
        <taxon>Dikarya</taxon>
        <taxon>Basidiomycota</taxon>
        <taxon>Agaricomycotina</taxon>
        <taxon>Agaricomycetes</taxon>
        <taxon>Agaricomycetidae</taxon>
        <taxon>Agaricales</taxon>
        <taxon>Agaricineae</taxon>
        <taxon>Hymenogastraceae</taxon>
        <taxon>Gymnopilus</taxon>
    </lineage>
</organism>
<keyword evidence="6 9" id="KW-0067">ATP-binding</keyword>
<comment type="caution">
    <text evidence="12">The sequence shown here is derived from an EMBL/GenBank/DDBJ whole genome shotgun (WGS) entry which is preliminary data.</text>
</comment>
<dbReference type="Proteomes" id="UP000724874">
    <property type="component" value="Unassembled WGS sequence"/>
</dbReference>
<dbReference type="SUPFAM" id="SSF56112">
    <property type="entry name" value="Protein kinase-like (PK-like)"/>
    <property type="match status" value="1"/>
</dbReference>
<evidence type="ECO:0000256" key="7">
    <source>
        <dbReference type="ARBA" id="ARBA00047899"/>
    </source>
</evidence>
<keyword evidence="3" id="KW-0808">Transferase</keyword>
<dbReference type="GO" id="GO:0000245">
    <property type="term" value="P:spliceosomal complex assembly"/>
    <property type="evidence" value="ECO:0007669"/>
    <property type="project" value="TreeGrafter"/>
</dbReference>
<dbReference type="InterPro" id="IPR000719">
    <property type="entry name" value="Prot_kinase_dom"/>
</dbReference>
<evidence type="ECO:0000256" key="3">
    <source>
        <dbReference type="ARBA" id="ARBA00022679"/>
    </source>
</evidence>
<dbReference type="EMBL" id="JADNYJ010000037">
    <property type="protein sequence ID" value="KAF8902208.1"/>
    <property type="molecule type" value="Genomic_DNA"/>
</dbReference>
<dbReference type="GO" id="GO:0005524">
    <property type="term" value="F:ATP binding"/>
    <property type="evidence" value="ECO:0007669"/>
    <property type="project" value="UniProtKB-UniRule"/>
</dbReference>
<dbReference type="OrthoDB" id="5979581at2759"/>
<reference evidence="12" key="1">
    <citation type="submission" date="2020-11" db="EMBL/GenBank/DDBJ databases">
        <authorList>
            <consortium name="DOE Joint Genome Institute"/>
            <person name="Ahrendt S."/>
            <person name="Riley R."/>
            <person name="Andreopoulos W."/>
            <person name="LaButti K."/>
            <person name="Pangilinan J."/>
            <person name="Ruiz-duenas F.J."/>
            <person name="Barrasa J.M."/>
            <person name="Sanchez-Garcia M."/>
            <person name="Camarero S."/>
            <person name="Miyauchi S."/>
            <person name="Serrano A."/>
            <person name="Linde D."/>
            <person name="Babiker R."/>
            <person name="Drula E."/>
            <person name="Ayuso-Fernandez I."/>
            <person name="Pacheco R."/>
            <person name="Padilla G."/>
            <person name="Ferreira P."/>
            <person name="Barriuso J."/>
            <person name="Kellner H."/>
            <person name="Castanera R."/>
            <person name="Alfaro M."/>
            <person name="Ramirez L."/>
            <person name="Pisabarro A.G."/>
            <person name="Kuo A."/>
            <person name="Tritt A."/>
            <person name="Lipzen A."/>
            <person name="He G."/>
            <person name="Yan M."/>
            <person name="Ng V."/>
            <person name="Cullen D."/>
            <person name="Martin F."/>
            <person name="Rosso M.-N."/>
            <person name="Henrissat B."/>
            <person name="Hibbett D."/>
            <person name="Martinez A.T."/>
            <person name="Grigoriev I.V."/>
        </authorList>
    </citation>
    <scope>NUCLEOTIDE SEQUENCE</scope>
    <source>
        <strain evidence="12">AH 44721</strain>
    </source>
</reference>
<dbReference type="InterPro" id="IPR008271">
    <property type="entry name" value="Ser/Thr_kinase_AS"/>
</dbReference>
<comment type="catalytic activity">
    <reaction evidence="7">
        <text>L-threonyl-[protein] + ATP = O-phospho-L-threonyl-[protein] + ADP + H(+)</text>
        <dbReference type="Rhea" id="RHEA:46608"/>
        <dbReference type="Rhea" id="RHEA-COMP:11060"/>
        <dbReference type="Rhea" id="RHEA-COMP:11605"/>
        <dbReference type="ChEBI" id="CHEBI:15378"/>
        <dbReference type="ChEBI" id="CHEBI:30013"/>
        <dbReference type="ChEBI" id="CHEBI:30616"/>
        <dbReference type="ChEBI" id="CHEBI:61977"/>
        <dbReference type="ChEBI" id="CHEBI:456216"/>
        <dbReference type="EC" id="2.7.11.1"/>
    </reaction>
</comment>
<evidence type="ECO:0000256" key="1">
    <source>
        <dbReference type="ARBA" id="ARBA00012513"/>
    </source>
</evidence>
<dbReference type="InterPro" id="IPR011009">
    <property type="entry name" value="Kinase-like_dom_sf"/>
</dbReference>
<keyword evidence="4 9" id="KW-0547">Nucleotide-binding</keyword>
<feature type="binding site" evidence="9">
    <location>
        <position position="85"/>
    </location>
    <ligand>
        <name>ATP</name>
        <dbReference type="ChEBI" id="CHEBI:30616"/>
    </ligand>
</feature>
<evidence type="ECO:0000256" key="6">
    <source>
        <dbReference type="ARBA" id="ARBA00022840"/>
    </source>
</evidence>
<dbReference type="PROSITE" id="PS00107">
    <property type="entry name" value="PROTEIN_KINASE_ATP"/>
    <property type="match status" value="1"/>
</dbReference>
<dbReference type="InterPro" id="IPR051334">
    <property type="entry name" value="SRPK"/>
</dbReference>
<dbReference type="PROSITE" id="PS00108">
    <property type="entry name" value="PROTEIN_KINASE_ST"/>
    <property type="match status" value="1"/>
</dbReference>
<evidence type="ECO:0000256" key="10">
    <source>
        <dbReference type="RuleBase" id="RU000304"/>
    </source>
</evidence>
<evidence type="ECO:0000313" key="12">
    <source>
        <dbReference type="EMBL" id="KAF8902208.1"/>
    </source>
</evidence>
<keyword evidence="2 10" id="KW-0723">Serine/threonine-protein kinase</keyword>
<dbReference type="InterPro" id="IPR017441">
    <property type="entry name" value="Protein_kinase_ATP_BS"/>
</dbReference>
<dbReference type="PANTHER" id="PTHR47634">
    <property type="entry name" value="PROTEIN KINASE DOMAIN-CONTAINING PROTEIN-RELATED"/>
    <property type="match status" value="1"/>
</dbReference>
<keyword evidence="13" id="KW-1185">Reference proteome</keyword>
<sequence length="419" mass="47631">MQRLFRLYQSFIGRQASTMPSASNFPEEALDLSAEQGFGYFLARPGLVLNGRYHILRKLGKGQYSSTWLVSDSQSQELPKYYAVKILTAHATTHHRLGHLLELETTNSIKQLQGINKLPYLYDHFETEGPNGQHLCLVLNVLSTDVSRFRRSAPTKRLSFAQVKVIVVQVVEALAVLHAAHIVHTDVKPDNVLFDEGIDPESIQEFLNDNPLSIDGEFELHGVRYPIIRSQPIPHPFSWDDPPSEVELYSVSLTDFGHAQRVDKEPTTQTIGAYALRPPEVILEANFDTKVDIWSLGCMTFELLTGRWLFSPESGTTWHREDDHLAKMMEVTGETFNEKVLSMCRKRNEYFDKEGGLRRIDQMFPVPLEQAMMNYGLPESEVGPAASFIRACLHLNPEERSSARELEIHPWLANAYMCC</sequence>
<protein>
    <recommendedName>
        <fullName evidence="1">non-specific serine/threonine protein kinase</fullName>
        <ecNumber evidence="1">2.7.11.1</ecNumber>
    </recommendedName>
</protein>
<dbReference type="AlphaFoldDB" id="A0A9P5TP63"/>
<keyword evidence="5 12" id="KW-0418">Kinase</keyword>
<evidence type="ECO:0000256" key="9">
    <source>
        <dbReference type="PROSITE-ProRule" id="PRU10141"/>
    </source>
</evidence>
<accession>A0A9P5TP63</accession>
<proteinExistence type="inferred from homology"/>
<dbReference type="PROSITE" id="PS50011">
    <property type="entry name" value="PROTEIN_KINASE_DOM"/>
    <property type="match status" value="1"/>
</dbReference>
<dbReference type="PANTHER" id="PTHR47634:SF9">
    <property type="entry name" value="PROTEIN KINASE DOMAIN-CONTAINING PROTEIN-RELATED"/>
    <property type="match status" value="1"/>
</dbReference>
<evidence type="ECO:0000313" key="13">
    <source>
        <dbReference type="Proteomes" id="UP000724874"/>
    </source>
</evidence>
<evidence type="ECO:0000256" key="5">
    <source>
        <dbReference type="ARBA" id="ARBA00022777"/>
    </source>
</evidence>
<comment type="similarity">
    <text evidence="10">Belongs to the protein kinase superfamily.</text>
</comment>
<evidence type="ECO:0000259" key="11">
    <source>
        <dbReference type="PROSITE" id="PS50011"/>
    </source>
</evidence>
<name>A0A9P5TP63_GYMJU</name>
<comment type="catalytic activity">
    <reaction evidence="8">
        <text>L-seryl-[protein] + ATP = O-phospho-L-seryl-[protein] + ADP + H(+)</text>
        <dbReference type="Rhea" id="RHEA:17989"/>
        <dbReference type="Rhea" id="RHEA-COMP:9863"/>
        <dbReference type="Rhea" id="RHEA-COMP:11604"/>
        <dbReference type="ChEBI" id="CHEBI:15378"/>
        <dbReference type="ChEBI" id="CHEBI:29999"/>
        <dbReference type="ChEBI" id="CHEBI:30616"/>
        <dbReference type="ChEBI" id="CHEBI:83421"/>
        <dbReference type="ChEBI" id="CHEBI:456216"/>
        <dbReference type="EC" id="2.7.11.1"/>
    </reaction>
</comment>
<dbReference type="GO" id="GO:0004674">
    <property type="term" value="F:protein serine/threonine kinase activity"/>
    <property type="evidence" value="ECO:0007669"/>
    <property type="project" value="UniProtKB-KW"/>
</dbReference>
<gene>
    <name evidence="12" type="ORF">CPB84DRAFT_1776158</name>
</gene>
<dbReference type="Pfam" id="PF00069">
    <property type="entry name" value="Pkinase"/>
    <property type="match status" value="2"/>
</dbReference>
<dbReference type="Gene3D" id="3.30.200.20">
    <property type="entry name" value="Phosphorylase Kinase, domain 1"/>
    <property type="match status" value="1"/>
</dbReference>
<evidence type="ECO:0000256" key="8">
    <source>
        <dbReference type="ARBA" id="ARBA00048679"/>
    </source>
</evidence>
<dbReference type="GO" id="GO:0050684">
    <property type="term" value="P:regulation of mRNA processing"/>
    <property type="evidence" value="ECO:0007669"/>
    <property type="project" value="TreeGrafter"/>
</dbReference>
<dbReference type="SMART" id="SM00220">
    <property type="entry name" value="S_TKc"/>
    <property type="match status" value="1"/>
</dbReference>